<name>Q3MNR7_TERSD</name>
<reference evidence="4" key="6">
    <citation type="journal article" date="2005" name="Appl. Microbiol. Biotechnol.">
        <title>Characterization of [3Fe-4S] ferredoxin DbfA3, which functions in the angular dioxygenase system of Terrabacter sp. strain DBF63.</title>
        <authorList>
            <person name="Takagi T."/>
            <person name="Habe H."/>
            <person name="Yoshida T."/>
            <person name="Yamane H."/>
            <person name="Omori T."/>
            <person name="Nojiri H."/>
        </authorList>
    </citation>
    <scope>NUCLEOTIDE SEQUENCE</scope>
    <source>
        <strain evidence="4">DBF63</strain>
        <plasmid evidence="4">pDBF1</plasmid>
    </source>
</reference>
<dbReference type="AlphaFoldDB" id="Q3MNR7"/>
<protein>
    <recommendedName>
        <fullName evidence="3">SAF domain-containing protein</fullName>
    </recommendedName>
</protein>
<keyword evidence="2" id="KW-1133">Transmembrane helix</keyword>
<reference evidence="4" key="4">
    <citation type="journal article" date="2004" name="FEMS Microbiol. Lett.">
        <title>Genetic characterization of the dibenzofuran-degrading Actinobacteria carrying the dbfA1A2 gene homologues isolated from activated sludge.</title>
        <authorList>
            <person name="Noumura T."/>
            <person name="Habe H."/>
            <person name="Widada J."/>
            <person name="Chung J.S."/>
            <person name="Yoshida T."/>
            <person name="Nojiri H."/>
            <person name="Omori T."/>
        </authorList>
    </citation>
    <scope>NUCLEOTIDE SEQUENCE</scope>
    <source>
        <strain evidence="4">DBF63</strain>
        <plasmid evidence="4">pDBF1</plasmid>
    </source>
</reference>
<proteinExistence type="predicted"/>
<keyword evidence="2" id="KW-0472">Membrane</keyword>
<evidence type="ECO:0000259" key="3">
    <source>
        <dbReference type="SMART" id="SM00858"/>
    </source>
</evidence>
<feature type="transmembrane region" description="Helical" evidence="2">
    <location>
        <begin position="40"/>
        <end position="59"/>
    </location>
</feature>
<evidence type="ECO:0000256" key="1">
    <source>
        <dbReference type="SAM" id="MobiDB-lite"/>
    </source>
</evidence>
<evidence type="ECO:0000313" key="4">
    <source>
        <dbReference type="EMBL" id="BAE45046.1"/>
    </source>
</evidence>
<feature type="domain" description="SAF" evidence="3">
    <location>
        <begin position="67"/>
        <end position="130"/>
    </location>
</feature>
<reference evidence="4" key="1">
    <citation type="journal article" date="1997" name="J. Ferment. Bioeng.">
        <title>Cloning and characterization of genes involved in the degradation of dibenzofuran by Terrabacter sp. strain DBF63.</title>
        <authorList>
            <person name="Kasuga K."/>
            <person name="Nojiri H."/>
            <person name="Yamane H."/>
            <person name="Kodama T."/>
            <person name="Omori T."/>
        </authorList>
    </citation>
    <scope>NUCLEOTIDE SEQUENCE</scope>
    <source>
        <strain evidence="4">DBF63</strain>
        <plasmid evidence="4">pDBF1</plasmid>
    </source>
</reference>
<dbReference type="EMBL" id="AP008980">
    <property type="protein sequence ID" value="BAE45046.1"/>
    <property type="molecule type" value="Genomic_DNA"/>
</dbReference>
<dbReference type="InterPro" id="IPR013974">
    <property type="entry name" value="SAF"/>
</dbReference>
<reference evidence="4" key="2">
    <citation type="journal article" date="2001" name="Biochem. Biophys. Res. Commun.">
        <title>Isolation and characterization of the genes encoding a novel oxygenase component of angular dioxygenase from the gram-positive dibenzofuran-degrader Terrabacter sp. strain DBF63.</title>
        <authorList>
            <person name="Kasuga K."/>
            <person name="Habe H."/>
            <person name="Chung J."/>
            <person name="Yoshida T."/>
            <person name="Nojiri H."/>
            <person name="Yamane H."/>
            <person name="Omori T."/>
        </authorList>
    </citation>
    <scope>NUCLEOTIDE SEQUENCE</scope>
    <source>
        <strain evidence="4">DBF63</strain>
        <plasmid evidence="4">pDBF1</plasmid>
    </source>
</reference>
<dbReference type="Pfam" id="PF08666">
    <property type="entry name" value="SAF"/>
    <property type="match status" value="1"/>
</dbReference>
<feature type="region of interest" description="Disordered" evidence="1">
    <location>
        <begin position="1"/>
        <end position="32"/>
    </location>
</feature>
<reference evidence="4" key="3">
    <citation type="journal article" date="2003" name="Appl. Microbiol. Biotechnol.">
        <title>Phthalate catabolic gene cluster is linked to the angular dioxygenase gene in Terrabacter sp. strain DBF63.</title>
        <authorList>
            <person name="Habe H."/>
            <person name="Miyakoshi M."/>
            <person name="Chung J."/>
            <person name="Kasuga K."/>
            <person name="Yoshida T."/>
            <person name="Nojiri H."/>
            <person name="Omori T."/>
        </authorList>
    </citation>
    <scope>NUCLEOTIDE SEQUENCE</scope>
    <source>
        <strain evidence="4">DBF63</strain>
        <plasmid evidence="4">pDBF1</plasmid>
    </source>
</reference>
<reference evidence="4" key="5">
    <citation type="journal article" date="2004" name="J. Bacteriol.">
        <title>Characterization of the upper pathway genes for fluorene metabolism in Terrabacter sp. strain DBF63.</title>
        <authorList>
            <person name="Habe H."/>
            <person name="Chung J."/>
            <person name="Kato H."/>
            <person name="Ayabe Y."/>
            <person name="Kasuga K."/>
            <person name="Yoshida T."/>
            <person name="Nojiri H."/>
            <person name="Yamane H."/>
            <person name="Omori T."/>
        </authorList>
    </citation>
    <scope>NUCLEOTIDE SEQUENCE</scope>
    <source>
        <strain evidence="4">DBF63</strain>
        <plasmid evidence="4">pDBF1</plasmid>
    </source>
</reference>
<organism evidence="4">
    <name type="scientific">Terrabacter sp. (strain DBF63)</name>
    <dbReference type="NCBI Taxonomy" id="150395"/>
    <lineage>
        <taxon>Bacteria</taxon>
        <taxon>Bacillati</taxon>
        <taxon>Actinomycetota</taxon>
        <taxon>Actinomycetes</taxon>
        <taxon>Micrococcales</taxon>
        <taxon>Intrasporangiaceae</taxon>
        <taxon>Terrabacter</taxon>
    </lineage>
</organism>
<reference evidence="4" key="7">
    <citation type="journal article" date="2005" name="Microbiology (Mosc.)">
        <title>The fluorene catabolic linear plasmid in Terrabacter sp. strain DBF63 carries the beta-ketoadipate pathway genes, pcaRHGBDCFIJ, also found in proteobacteria.</title>
        <authorList>
            <person name="Habe H."/>
            <person name="Chung J.-S."/>
            <person name="Ishida A."/>
            <person name="Kasuga K."/>
            <person name="Ide K."/>
            <person name="Takemura T."/>
            <person name="Nojiri H."/>
            <person name="Yamane H."/>
            <person name="Omori T."/>
        </authorList>
    </citation>
    <scope>NUCLEOTIDE SEQUENCE</scope>
    <source>
        <strain evidence="4">DBF63</strain>
        <plasmid evidence="4">pDBF1</plasmid>
    </source>
</reference>
<accession>Q3MNR7</accession>
<geneLocation type="plasmid" evidence="4">
    <name>pDBF1</name>
</geneLocation>
<keyword evidence="2" id="KW-0812">Transmembrane</keyword>
<dbReference type="SMART" id="SM00858">
    <property type="entry name" value="SAF"/>
    <property type="match status" value="1"/>
</dbReference>
<evidence type="ECO:0000256" key="2">
    <source>
        <dbReference type="SAM" id="Phobius"/>
    </source>
</evidence>
<sequence length="239" mass="24057">MTSTQALTTPAEPDAPTRSTRAPAVPAPPVATAAKRRRPALIGLGVALVVLCGLLGWWFTARGAQTHTVLVAASDIEAGKPVKVQQLSTTEIAGGGGIETMPAEQLQNTAGLLATSNIPEGTVLSPAMFVNKVTPDGGMSIVGVSVKPSQMPALGLRPGDTVSVVIAHSPQASGQTGQPGETAALTTGKTWRATVASVGEPGDDGARTIDVTLNSDSARELMAAGGSGRLAIALDPSAR</sequence>
<keyword evidence="4" id="KW-0614">Plasmid</keyword>